<reference evidence="2" key="1">
    <citation type="submission" date="2020-08" db="EMBL/GenBank/DDBJ databases">
        <title>Plant Genome Project.</title>
        <authorList>
            <person name="Zhang R.-G."/>
        </authorList>
    </citation>
    <scope>NUCLEOTIDE SEQUENCE</scope>
    <source>
        <strain evidence="2">WSP0</strain>
        <tissue evidence="2">Leaf</tissue>
    </source>
</reference>
<comment type="caution">
    <text evidence="2">The sequence shown here is derived from an EMBL/GenBank/DDBJ whole genome shotgun (WGS) entry which is preliminary data.</text>
</comment>
<keyword evidence="1" id="KW-0812">Transmembrane</keyword>
<keyword evidence="1" id="KW-1133">Transmembrane helix</keyword>
<dbReference type="AlphaFoldDB" id="A0AAV6IW27"/>
<evidence type="ECO:0000256" key="1">
    <source>
        <dbReference type="SAM" id="Phobius"/>
    </source>
</evidence>
<dbReference type="GO" id="GO:0031969">
    <property type="term" value="C:chloroplast membrane"/>
    <property type="evidence" value="ECO:0007669"/>
    <property type="project" value="TreeGrafter"/>
</dbReference>
<gene>
    <name evidence="2" type="ORF">RHGRI_027278</name>
</gene>
<dbReference type="InterPro" id="IPR021788">
    <property type="entry name" value="CPP1-like"/>
</dbReference>
<protein>
    <submittedName>
        <fullName evidence="2">Uncharacterized protein</fullName>
    </submittedName>
</protein>
<sequence length="331" mass="36998">MPWPISNVLQCPSLQVSRKNAFLRSPVPNLPPSVVRFGRTSELNIRVVCAASSAAGSSSSSGNFNPYEVHGVSPVAGFEGVRFGRTSQLNVRVVCAASSAAGSSSSSSNYNPYEVLGVSPVVGFEGLKQAYASKRKDAQEKGDKATVAQLEEAYDKVMMEQLENRKKGVTSGSFEVSKHIKYADKQPIVPWWPRFTKSSIRDMQINLAISAVFTTWIFIQRNAEYKPLEFLFFAFVYRVYEKLRQFEPPTKPKYTEDGEEEGRVLRMGKRILRSLALVVSCIAVSSFGYTSILNVMESVYKYIPAFVYYNQELFVTASSALMLFFVASYYR</sequence>
<dbReference type="EMBL" id="JACTNZ010000009">
    <property type="protein sequence ID" value="KAG5532977.1"/>
    <property type="molecule type" value="Genomic_DNA"/>
</dbReference>
<accession>A0AAV6IW27</accession>
<proteinExistence type="predicted"/>
<feature type="transmembrane region" description="Helical" evidence="1">
    <location>
        <begin position="313"/>
        <end position="330"/>
    </location>
</feature>
<dbReference type="PANTHER" id="PTHR33372:SF5">
    <property type="entry name" value="PROTEIN CHLOROPLAST J-LIKE DOMAIN 1, CHLOROPLASTIC"/>
    <property type="match status" value="1"/>
</dbReference>
<keyword evidence="3" id="KW-1185">Reference proteome</keyword>
<dbReference type="PANTHER" id="PTHR33372">
    <property type="match status" value="1"/>
</dbReference>
<feature type="transmembrane region" description="Helical" evidence="1">
    <location>
        <begin position="271"/>
        <end position="293"/>
    </location>
</feature>
<keyword evidence="1" id="KW-0472">Membrane</keyword>
<name>A0AAV6IW27_9ERIC</name>
<dbReference type="Proteomes" id="UP000823749">
    <property type="component" value="Chromosome 9"/>
</dbReference>
<organism evidence="2 3">
    <name type="scientific">Rhododendron griersonianum</name>
    <dbReference type="NCBI Taxonomy" id="479676"/>
    <lineage>
        <taxon>Eukaryota</taxon>
        <taxon>Viridiplantae</taxon>
        <taxon>Streptophyta</taxon>
        <taxon>Embryophyta</taxon>
        <taxon>Tracheophyta</taxon>
        <taxon>Spermatophyta</taxon>
        <taxon>Magnoliopsida</taxon>
        <taxon>eudicotyledons</taxon>
        <taxon>Gunneridae</taxon>
        <taxon>Pentapetalae</taxon>
        <taxon>asterids</taxon>
        <taxon>Ericales</taxon>
        <taxon>Ericaceae</taxon>
        <taxon>Ericoideae</taxon>
        <taxon>Rhodoreae</taxon>
        <taxon>Rhododendron</taxon>
    </lineage>
</organism>
<dbReference type="EMBL" id="JACTNZ010000009">
    <property type="protein sequence ID" value="KAG5532976.1"/>
    <property type="molecule type" value="Genomic_DNA"/>
</dbReference>
<evidence type="ECO:0000313" key="2">
    <source>
        <dbReference type="EMBL" id="KAG5532976.1"/>
    </source>
</evidence>
<evidence type="ECO:0000313" key="3">
    <source>
        <dbReference type="Proteomes" id="UP000823749"/>
    </source>
</evidence>
<dbReference type="Pfam" id="PF11833">
    <property type="entry name" value="CPP1-like"/>
    <property type="match status" value="1"/>
</dbReference>